<feature type="compositionally biased region" description="Polar residues" evidence="2">
    <location>
        <begin position="864"/>
        <end position="878"/>
    </location>
</feature>
<dbReference type="PANTHER" id="PTHR37325:SF1">
    <property type="entry name" value="OXIDOREDUCTASE 21 KDA SUBUNIT, PUTATIVE (AFU_ORTHOLOGUE AFUA_4G05910)-RELATED"/>
    <property type="match status" value="1"/>
</dbReference>
<keyword evidence="4" id="KW-1185">Reference proteome</keyword>
<evidence type="ECO:0000313" key="4">
    <source>
        <dbReference type="Proteomes" id="UP000249619"/>
    </source>
</evidence>
<proteinExistence type="predicted"/>
<reference evidence="4" key="1">
    <citation type="submission" date="2018-05" db="EMBL/GenBank/DDBJ databases">
        <title>Draft genome sequence of Stemphylium lycopersici strain CIDEFI 213.</title>
        <authorList>
            <person name="Medina R."/>
            <person name="Franco M.E.E."/>
            <person name="Lucentini C.G."/>
            <person name="Saparrat M.C.N."/>
            <person name="Balatti P.A."/>
        </authorList>
    </citation>
    <scope>NUCLEOTIDE SEQUENCE [LARGE SCALE GENOMIC DNA]</scope>
    <source>
        <strain evidence="4">CIDEFI 213</strain>
    </source>
</reference>
<dbReference type="InterPro" id="IPR016813">
    <property type="entry name" value="NADH_Ub_cplx-1_21kDa"/>
</dbReference>
<dbReference type="Proteomes" id="UP000249619">
    <property type="component" value="Unassembled WGS sequence"/>
</dbReference>
<protein>
    <submittedName>
        <fullName evidence="3">Glycoside hydrolase family 5 protein</fullName>
    </submittedName>
</protein>
<feature type="compositionally biased region" description="Basic and acidic residues" evidence="2">
    <location>
        <begin position="919"/>
        <end position="933"/>
    </location>
</feature>
<dbReference type="GO" id="GO:0016787">
    <property type="term" value="F:hydrolase activity"/>
    <property type="evidence" value="ECO:0007669"/>
    <property type="project" value="UniProtKB-KW"/>
</dbReference>
<evidence type="ECO:0000313" key="3">
    <source>
        <dbReference type="EMBL" id="RAR12626.1"/>
    </source>
</evidence>
<keyword evidence="1" id="KW-0175">Coiled coil</keyword>
<feature type="coiled-coil region" evidence="1">
    <location>
        <begin position="454"/>
        <end position="498"/>
    </location>
</feature>
<gene>
    <name evidence="3" type="ORF">DDE83_004023</name>
</gene>
<dbReference type="EMBL" id="QGDH01000048">
    <property type="protein sequence ID" value="RAR12626.1"/>
    <property type="molecule type" value="Genomic_DNA"/>
</dbReference>
<sequence length="1042" mass="116438">MSVAKNVKTTVFSKYTVQPTGIYAAINRLFALDPKRSTGVPLNPQYRNPPPGGNDPMAYDDPVTVPAADIAENPYWKRDVRRRYPRLSTVTQSDAVALLQVGSAASPKQELIGEAGTKSLVAAQEQGAKGLSVAFEKNTGLAKDVLGPGGMPPLPSGLHTTGAAGHKRYDLESDQSYGGSFPCMLPRSSPVISSSLCYSERSYIIHVSERLMCPSQILAFSLPTTSIPLFRHFSPLTPLQKESTLRVQSLGVVVRDYHTFTLAQTESTPPPPSAPLLCCCRQRPSREMGAIAEKEPTELGAAPLNFIYACSLCSASFADVYEGHSETVRGLSDGINPKERLVTRLFLSQCCHVFCSKHLEDGAPPFHCREERPKAPCPVCVKEKSDSEPRFLYSVRGFDKDEHDPEIPRSWFTAPPIRLDGCGKEMDALRFQYIALIRYCQNTYATRKPLQQALEESEKKLVSMQDLASEERAKVLSLQQENERLVVQKDQFAAMRAEVQRLQSLEQEFEHFQSLNISTRDLETFITNKPAIRHYLKLFPKLADQNDKMRKRLAQLGFAMQLEPMPNLKGIDPTAFDSDEALPEGAHGDSGRAMRKTASSHTVGRSAHTPGRRGTASSNAYVQRPTKRQRLDSHSGGMQIDHPPNRRTMPPPPKPMSRMESVRKMFPSLRKKFSNGRSTPTIDDEFEGNGDVQMCDDEHWQSADSARRTAQDGFRSESPYMSGALPIQQPNHIVEPQRSQLLADGGIHNNRSEFTFRTSSPAKMNTRNEPHHPVQLPSEPSYMRLMDALSRDDGVELGLKDPREDPGPNYQHDDRGIQVAYAYKNQADAQGAGHQNHWNLGHPFMHQSPYGFSTAIDVRHQPPGSGQTNGFANRTYNQARPDPATPAPRRNENPSHQIESVIQSQPGPAERQNSSNRFDGYRSQRPRAEHRQDAWCEPRSLNGLSFFDSPVNARNEPIGPTQRSRVVALEPISPPHYNRDQHTELRGPFRQPVHRGPFSPAPVGAISDDDDFSADAELEDDYPTFLWRDEDPRWRSKGYIRA</sequence>
<name>A0A364N5T4_STELY</name>
<dbReference type="OrthoDB" id="5410764at2759"/>
<feature type="region of interest" description="Disordered" evidence="2">
    <location>
        <begin position="855"/>
        <end position="933"/>
    </location>
</feature>
<keyword evidence="3" id="KW-0378">Hydrolase</keyword>
<feature type="region of interest" description="Disordered" evidence="2">
    <location>
        <begin position="571"/>
        <end position="659"/>
    </location>
</feature>
<dbReference type="STRING" id="183478.A0A364N5T4"/>
<feature type="region of interest" description="Disordered" evidence="2">
    <location>
        <begin position="987"/>
        <end position="1011"/>
    </location>
</feature>
<evidence type="ECO:0000256" key="2">
    <source>
        <dbReference type="SAM" id="MobiDB-lite"/>
    </source>
</evidence>
<feature type="compositionally biased region" description="Polar residues" evidence="2">
    <location>
        <begin position="894"/>
        <end position="917"/>
    </location>
</feature>
<dbReference type="CDD" id="cd22849">
    <property type="entry name" value="NuzM"/>
    <property type="match status" value="1"/>
</dbReference>
<dbReference type="PANTHER" id="PTHR37325">
    <property type="entry name" value="OXIDOREDUCTASE 21 KDA SUBUNIT, PUTATIVE (AFU_ORTHOLOGUE AFUA_4G05910)-RELATED"/>
    <property type="match status" value="1"/>
</dbReference>
<dbReference type="AlphaFoldDB" id="A0A364N5T4"/>
<evidence type="ECO:0000256" key="1">
    <source>
        <dbReference type="SAM" id="Coils"/>
    </source>
</evidence>
<organism evidence="3 4">
    <name type="scientific">Stemphylium lycopersici</name>
    <name type="common">Tomato gray leaf spot disease fungus</name>
    <name type="synonym">Thyrospora lycopersici</name>
    <dbReference type="NCBI Taxonomy" id="183478"/>
    <lineage>
        <taxon>Eukaryota</taxon>
        <taxon>Fungi</taxon>
        <taxon>Dikarya</taxon>
        <taxon>Ascomycota</taxon>
        <taxon>Pezizomycotina</taxon>
        <taxon>Dothideomycetes</taxon>
        <taxon>Pleosporomycetidae</taxon>
        <taxon>Pleosporales</taxon>
        <taxon>Pleosporineae</taxon>
        <taxon>Pleosporaceae</taxon>
        <taxon>Stemphylium</taxon>
    </lineage>
</organism>
<comment type="caution">
    <text evidence="3">The sequence shown here is derived from an EMBL/GenBank/DDBJ whole genome shotgun (WGS) entry which is preliminary data.</text>
</comment>
<accession>A0A364N5T4</accession>